<keyword evidence="3" id="KW-1185">Reference proteome</keyword>
<dbReference type="InterPro" id="IPR029063">
    <property type="entry name" value="SAM-dependent_MTases_sf"/>
</dbReference>
<dbReference type="EMBL" id="JADOUA010000001">
    <property type="protein sequence ID" value="MBG6092250.1"/>
    <property type="molecule type" value="Genomic_DNA"/>
</dbReference>
<keyword evidence="2" id="KW-0808">Transferase</keyword>
<gene>
    <name evidence="2" type="ORF">IW256_006363</name>
</gene>
<comment type="caution">
    <text evidence="2">The sequence shown here is derived from an EMBL/GenBank/DDBJ whole genome shotgun (WGS) entry which is preliminary data.</text>
</comment>
<dbReference type="CDD" id="cd02440">
    <property type="entry name" value="AdoMet_MTases"/>
    <property type="match status" value="1"/>
</dbReference>
<dbReference type="PANTHER" id="PTHR43591:SF24">
    <property type="entry name" value="2-METHOXY-6-POLYPRENYL-1,4-BENZOQUINOL METHYLASE, MITOCHONDRIAL"/>
    <property type="match status" value="1"/>
</dbReference>
<keyword evidence="2" id="KW-0489">Methyltransferase</keyword>
<protein>
    <submittedName>
        <fullName evidence="2">SAM-dependent methyltransferase</fullName>
    </submittedName>
</protein>
<accession>A0A931DRT5</accession>
<proteinExistence type="predicted"/>
<dbReference type="Pfam" id="PF08241">
    <property type="entry name" value="Methyltransf_11"/>
    <property type="match status" value="1"/>
</dbReference>
<dbReference type="SUPFAM" id="SSF53335">
    <property type="entry name" value="S-adenosyl-L-methionine-dependent methyltransferases"/>
    <property type="match status" value="1"/>
</dbReference>
<evidence type="ECO:0000313" key="3">
    <source>
        <dbReference type="Proteomes" id="UP000614047"/>
    </source>
</evidence>
<organism evidence="2 3">
    <name type="scientific">Actinomadura viridis</name>
    <dbReference type="NCBI Taxonomy" id="58110"/>
    <lineage>
        <taxon>Bacteria</taxon>
        <taxon>Bacillati</taxon>
        <taxon>Actinomycetota</taxon>
        <taxon>Actinomycetes</taxon>
        <taxon>Streptosporangiales</taxon>
        <taxon>Thermomonosporaceae</taxon>
        <taxon>Actinomadura</taxon>
    </lineage>
</organism>
<dbReference type="Proteomes" id="UP000614047">
    <property type="component" value="Unassembled WGS sequence"/>
</dbReference>
<dbReference type="RefSeq" id="WP_231404015.1">
    <property type="nucleotide sequence ID" value="NZ_BAABES010000012.1"/>
</dbReference>
<feature type="domain" description="Methyltransferase type 11" evidence="1">
    <location>
        <begin position="44"/>
        <end position="134"/>
    </location>
</feature>
<dbReference type="GO" id="GO:0032259">
    <property type="term" value="P:methylation"/>
    <property type="evidence" value="ECO:0007669"/>
    <property type="project" value="UniProtKB-KW"/>
</dbReference>
<evidence type="ECO:0000259" key="1">
    <source>
        <dbReference type="Pfam" id="PF08241"/>
    </source>
</evidence>
<name>A0A931DRT5_9ACTN</name>
<dbReference type="InterPro" id="IPR013216">
    <property type="entry name" value="Methyltransf_11"/>
</dbReference>
<dbReference type="AlphaFoldDB" id="A0A931DRT5"/>
<sequence>MSTSADALIRRLDSVENRPDAVELRALSYDLLHPRPGPASGPVVDVGCGTGRAVAELAGRGVRAVGVDLDERMIAAARRRWPGADLRVADALALPFEDGELAGYRADKVLHDLAEPERALAEARRALAPGGRAVLVGQDWDGLLIDSGLPALTRTIVHARADLVRHPRAGRAQRGLLLDGGFEDVTVEVRTQVLTGAAVLPIVLDAVEACRTAGAVTGAEAGAWADDQRERARTGRLCVAVPFFVTAATRP</sequence>
<dbReference type="Gene3D" id="3.40.50.150">
    <property type="entry name" value="Vaccinia Virus protein VP39"/>
    <property type="match status" value="1"/>
</dbReference>
<dbReference type="GO" id="GO:0008757">
    <property type="term" value="F:S-adenosylmethionine-dependent methyltransferase activity"/>
    <property type="evidence" value="ECO:0007669"/>
    <property type="project" value="InterPro"/>
</dbReference>
<reference evidence="2" key="1">
    <citation type="submission" date="2020-11" db="EMBL/GenBank/DDBJ databases">
        <title>Sequencing the genomes of 1000 actinobacteria strains.</title>
        <authorList>
            <person name="Klenk H.-P."/>
        </authorList>
    </citation>
    <scope>NUCLEOTIDE SEQUENCE</scope>
    <source>
        <strain evidence="2">DSM 43175</strain>
    </source>
</reference>
<evidence type="ECO:0000313" key="2">
    <source>
        <dbReference type="EMBL" id="MBG6092250.1"/>
    </source>
</evidence>
<dbReference type="PANTHER" id="PTHR43591">
    <property type="entry name" value="METHYLTRANSFERASE"/>
    <property type="match status" value="1"/>
</dbReference>